<feature type="transmembrane region" description="Helical" evidence="1">
    <location>
        <begin position="56"/>
        <end position="76"/>
    </location>
</feature>
<evidence type="ECO:0008006" key="4">
    <source>
        <dbReference type="Google" id="ProtNLM"/>
    </source>
</evidence>
<feature type="transmembrane region" description="Helical" evidence="1">
    <location>
        <begin position="96"/>
        <end position="121"/>
    </location>
</feature>
<dbReference type="EMBL" id="BDGG01000028">
    <property type="protein sequence ID" value="GAV09818.1"/>
    <property type="molecule type" value="Genomic_DNA"/>
</dbReference>
<feature type="transmembrane region" description="Helical" evidence="1">
    <location>
        <begin position="181"/>
        <end position="209"/>
    </location>
</feature>
<sequence length="237" mass="25692">MPSRDIRTTEVYLVDQRVKGRPLMATLSLVCIVLGLIVLAHEIAICVLNTTRLGKALTAAQIIATIAAGFAVLAGLAASSPSTANAALRTLRRNFIIAAVVSFLATILLCVAVGLFFPSFWNLWSLANSDPSNPILNYQYTDPTYSGYSAFDTHVLPNQNTGSQYIATGQSVYDYHYITKVIAILKIVALIGESILLTSCLILTIFSVINVMRLKSNYQPAAVHDSAAGTRVYYEKN</sequence>
<protein>
    <recommendedName>
        <fullName evidence="4">MARVEL domain-containing protein</fullName>
    </recommendedName>
</protein>
<accession>A0A1D1WAV5</accession>
<keyword evidence="1" id="KW-0472">Membrane</keyword>
<dbReference type="OrthoDB" id="10526515at2759"/>
<dbReference type="AlphaFoldDB" id="A0A1D1WAV5"/>
<keyword evidence="3" id="KW-1185">Reference proteome</keyword>
<feature type="transmembrane region" description="Helical" evidence="1">
    <location>
        <begin position="27"/>
        <end position="50"/>
    </location>
</feature>
<gene>
    <name evidence="2" type="primary">RvY_19297-1</name>
    <name evidence="2" type="synonym">RvY_19297.1</name>
    <name evidence="2" type="ORF">RvY_19297</name>
</gene>
<keyword evidence="1" id="KW-0812">Transmembrane</keyword>
<evidence type="ECO:0000256" key="1">
    <source>
        <dbReference type="SAM" id="Phobius"/>
    </source>
</evidence>
<proteinExistence type="predicted"/>
<organism evidence="2 3">
    <name type="scientific">Ramazzottius varieornatus</name>
    <name type="common">Water bear</name>
    <name type="synonym">Tardigrade</name>
    <dbReference type="NCBI Taxonomy" id="947166"/>
    <lineage>
        <taxon>Eukaryota</taxon>
        <taxon>Metazoa</taxon>
        <taxon>Ecdysozoa</taxon>
        <taxon>Tardigrada</taxon>
        <taxon>Eutardigrada</taxon>
        <taxon>Parachela</taxon>
        <taxon>Hypsibioidea</taxon>
        <taxon>Ramazzottiidae</taxon>
        <taxon>Ramazzottius</taxon>
    </lineage>
</organism>
<reference evidence="2 3" key="1">
    <citation type="journal article" date="2016" name="Nat. Commun.">
        <title>Extremotolerant tardigrade genome and improved radiotolerance of human cultured cells by tardigrade-unique protein.</title>
        <authorList>
            <person name="Hashimoto T."/>
            <person name="Horikawa D.D."/>
            <person name="Saito Y."/>
            <person name="Kuwahara H."/>
            <person name="Kozuka-Hata H."/>
            <person name="Shin-I T."/>
            <person name="Minakuchi Y."/>
            <person name="Ohishi K."/>
            <person name="Motoyama A."/>
            <person name="Aizu T."/>
            <person name="Enomoto A."/>
            <person name="Kondo K."/>
            <person name="Tanaka S."/>
            <person name="Hara Y."/>
            <person name="Koshikawa S."/>
            <person name="Sagara H."/>
            <person name="Miura T."/>
            <person name="Yokobori S."/>
            <person name="Miyagawa K."/>
            <person name="Suzuki Y."/>
            <person name="Kubo T."/>
            <person name="Oyama M."/>
            <person name="Kohara Y."/>
            <person name="Fujiyama A."/>
            <person name="Arakawa K."/>
            <person name="Katayama T."/>
            <person name="Toyoda A."/>
            <person name="Kunieda T."/>
        </authorList>
    </citation>
    <scope>NUCLEOTIDE SEQUENCE [LARGE SCALE GENOMIC DNA]</scope>
    <source>
        <strain evidence="2 3">YOKOZUNA-1</strain>
    </source>
</reference>
<keyword evidence="1" id="KW-1133">Transmembrane helix</keyword>
<evidence type="ECO:0000313" key="2">
    <source>
        <dbReference type="EMBL" id="GAV09818.1"/>
    </source>
</evidence>
<comment type="caution">
    <text evidence="2">The sequence shown here is derived from an EMBL/GenBank/DDBJ whole genome shotgun (WGS) entry which is preliminary data.</text>
</comment>
<evidence type="ECO:0000313" key="3">
    <source>
        <dbReference type="Proteomes" id="UP000186922"/>
    </source>
</evidence>
<name>A0A1D1WAV5_RAMVA</name>
<dbReference type="Proteomes" id="UP000186922">
    <property type="component" value="Unassembled WGS sequence"/>
</dbReference>